<evidence type="ECO:0000259" key="2">
    <source>
        <dbReference type="PROSITE" id="PS51819"/>
    </source>
</evidence>
<dbReference type="InterPro" id="IPR004360">
    <property type="entry name" value="Glyas_Fos-R_dOase_dom"/>
</dbReference>
<proteinExistence type="predicted"/>
<dbReference type="EMBL" id="PEIB01000052">
    <property type="protein sequence ID" value="RXJ69978.1"/>
    <property type="molecule type" value="Genomic_DNA"/>
</dbReference>
<dbReference type="SUPFAM" id="SSF54593">
    <property type="entry name" value="Glyoxalase/Bleomycin resistance protein/Dihydroxybiphenyl dioxygenase"/>
    <property type="match status" value="1"/>
</dbReference>
<gene>
    <name evidence="3" type="ORF">CS022_23625</name>
</gene>
<dbReference type="GO" id="GO:0046872">
    <property type="term" value="F:metal ion binding"/>
    <property type="evidence" value="ECO:0007669"/>
    <property type="project" value="UniProtKB-KW"/>
</dbReference>
<evidence type="ECO:0000313" key="3">
    <source>
        <dbReference type="EMBL" id="RXJ69978.1"/>
    </source>
</evidence>
<dbReference type="PANTHER" id="PTHR36113">
    <property type="entry name" value="LYASE, PUTATIVE-RELATED-RELATED"/>
    <property type="match status" value="1"/>
</dbReference>
<dbReference type="Gene3D" id="3.10.180.10">
    <property type="entry name" value="2,3-Dihydroxybiphenyl 1,2-Dioxygenase, domain 1"/>
    <property type="match status" value="1"/>
</dbReference>
<comment type="caution">
    <text evidence="3">The sequence shown here is derived from an EMBL/GenBank/DDBJ whole genome shotgun (WGS) entry which is preliminary data.</text>
</comment>
<dbReference type="PROSITE" id="PS51819">
    <property type="entry name" value="VOC"/>
    <property type="match status" value="1"/>
</dbReference>
<evidence type="ECO:0000313" key="4">
    <source>
        <dbReference type="Proteomes" id="UP000290287"/>
    </source>
</evidence>
<dbReference type="InterPro" id="IPR051332">
    <property type="entry name" value="Fosfomycin_Res_Enzymes"/>
</dbReference>
<dbReference type="OrthoDB" id="2613830at2"/>
<dbReference type="InterPro" id="IPR029068">
    <property type="entry name" value="Glyas_Bleomycin-R_OHBP_Dase"/>
</dbReference>
<feature type="domain" description="VOC" evidence="2">
    <location>
        <begin position="6"/>
        <end position="131"/>
    </location>
</feature>
<keyword evidence="1" id="KW-0479">Metal-binding</keyword>
<dbReference type="Pfam" id="PF00903">
    <property type="entry name" value="Glyoxalase"/>
    <property type="match status" value="1"/>
</dbReference>
<evidence type="ECO:0000256" key="1">
    <source>
        <dbReference type="ARBA" id="ARBA00022723"/>
    </source>
</evidence>
<name>A0A4V1LS01_9GAMM</name>
<protein>
    <submittedName>
        <fullName evidence="3">Glyoxalase</fullName>
    </submittedName>
</protein>
<dbReference type="PANTHER" id="PTHR36113:SF6">
    <property type="entry name" value="FOSFOMYCIN RESISTANCE PROTEIN FOSX"/>
    <property type="match status" value="1"/>
</dbReference>
<reference evidence="3 4" key="1">
    <citation type="submission" date="2017-10" db="EMBL/GenBank/DDBJ databases">
        <title>Nyctiphanis sp. nov., isolated from the stomach of the euphausiid Nyctiphanes simplex (Hansen, 1911) in the Gulf of California.</title>
        <authorList>
            <person name="Gomez-Gil B."/>
            <person name="Aguilar-Mendez M."/>
            <person name="Lopez-Cortes A."/>
            <person name="Gomez-Gutierrez J."/>
            <person name="Roque A."/>
            <person name="Lang E."/>
            <person name="Gonzalez-Castillo A."/>
        </authorList>
    </citation>
    <scope>NUCLEOTIDE SEQUENCE [LARGE SCALE GENOMIC DNA]</scope>
    <source>
        <strain evidence="3 4">CAIM 600</strain>
    </source>
</reference>
<keyword evidence="4" id="KW-1185">Reference proteome</keyword>
<dbReference type="AlphaFoldDB" id="A0A4V1LS01"/>
<dbReference type="RefSeq" id="WP_129124309.1">
    <property type="nucleotide sequence ID" value="NZ_PEIB01000052.1"/>
</dbReference>
<sequence length="134" mass="15094">MSETIGLNHLGLSVDDLEASKSFFVNVLGWKESGYDPSYPRTAVSDGILRLTLWQVDRSLGGVEFDRKRNVGLHHLAIQVESESKLNELYRKIVDHPKCSVEFAPELLSGGPRKHMMFSEPSGLRLELIWQGNN</sequence>
<organism evidence="3 4">
    <name type="scientific">Veronia nyctiphanis</name>
    <dbReference type="NCBI Taxonomy" id="1278244"/>
    <lineage>
        <taxon>Bacteria</taxon>
        <taxon>Pseudomonadati</taxon>
        <taxon>Pseudomonadota</taxon>
        <taxon>Gammaproteobacteria</taxon>
        <taxon>Vibrionales</taxon>
        <taxon>Vibrionaceae</taxon>
        <taxon>Veronia</taxon>
    </lineage>
</organism>
<accession>A0A4V1LS01</accession>
<dbReference type="InterPro" id="IPR037523">
    <property type="entry name" value="VOC_core"/>
</dbReference>
<dbReference type="Proteomes" id="UP000290287">
    <property type="component" value="Unassembled WGS sequence"/>
</dbReference>